<comment type="caution">
    <text evidence="1">The sequence shown here is derived from an EMBL/GenBank/DDBJ whole genome shotgun (WGS) entry which is preliminary data.</text>
</comment>
<dbReference type="EMBL" id="BARS01011243">
    <property type="protein sequence ID" value="GAF99499.1"/>
    <property type="molecule type" value="Genomic_DNA"/>
</dbReference>
<gene>
    <name evidence="1" type="ORF">S01H1_20523</name>
</gene>
<accession>X0U1W3</accession>
<evidence type="ECO:0000313" key="1">
    <source>
        <dbReference type="EMBL" id="GAF99499.1"/>
    </source>
</evidence>
<proteinExistence type="predicted"/>
<organism evidence="1">
    <name type="scientific">marine sediment metagenome</name>
    <dbReference type="NCBI Taxonomy" id="412755"/>
    <lineage>
        <taxon>unclassified sequences</taxon>
        <taxon>metagenomes</taxon>
        <taxon>ecological metagenomes</taxon>
    </lineage>
</organism>
<dbReference type="AlphaFoldDB" id="X0U1W3"/>
<sequence length="51" mass="5868">MRTIISNLNFSEIEDILTTCYKYTPGKPGSKKDFTLEEVLDEIADDELKKN</sequence>
<reference evidence="1" key="1">
    <citation type="journal article" date="2014" name="Front. Microbiol.">
        <title>High frequency of phylogenetically diverse reductive dehalogenase-homologous genes in deep subseafloor sedimentary metagenomes.</title>
        <authorList>
            <person name="Kawai M."/>
            <person name="Futagami T."/>
            <person name="Toyoda A."/>
            <person name="Takaki Y."/>
            <person name="Nishi S."/>
            <person name="Hori S."/>
            <person name="Arai W."/>
            <person name="Tsubouchi T."/>
            <person name="Morono Y."/>
            <person name="Uchiyama I."/>
            <person name="Ito T."/>
            <person name="Fujiyama A."/>
            <person name="Inagaki F."/>
            <person name="Takami H."/>
        </authorList>
    </citation>
    <scope>NUCLEOTIDE SEQUENCE</scope>
    <source>
        <strain evidence="1">Expedition CK06-06</strain>
    </source>
</reference>
<protein>
    <submittedName>
        <fullName evidence="1">Uncharacterized protein</fullName>
    </submittedName>
</protein>
<name>X0U1W3_9ZZZZ</name>